<protein>
    <submittedName>
        <fullName evidence="2">Uncharacterized protein</fullName>
    </submittedName>
</protein>
<reference evidence="2" key="1">
    <citation type="submission" date="2021-01" db="EMBL/GenBank/DDBJ databases">
        <authorList>
            <person name="Lovell J.T."/>
            <person name="Bentley N."/>
            <person name="Bhattarai G."/>
            <person name="Jenkins J.W."/>
            <person name="Sreedasyam A."/>
            <person name="Alarcon Y."/>
            <person name="Bock C."/>
            <person name="Boston L."/>
            <person name="Carlson J."/>
            <person name="Cervantes K."/>
            <person name="Clermont K."/>
            <person name="Krom N."/>
            <person name="Kubenka K."/>
            <person name="Mamidi S."/>
            <person name="Mattison C."/>
            <person name="Monteros M."/>
            <person name="Pisani C."/>
            <person name="Plott C."/>
            <person name="Rajasekar S."/>
            <person name="Rhein H.S."/>
            <person name="Rohla C."/>
            <person name="Song M."/>
            <person name="Hilaire R.S."/>
            <person name="Shu S."/>
            <person name="Wells L."/>
            <person name="Wang X."/>
            <person name="Webber J."/>
            <person name="Heerema R.J."/>
            <person name="Klein P."/>
            <person name="Conner P."/>
            <person name="Grauke L."/>
            <person name="Grimwood J."/>
            <person name="Schmutz J."/>
            <person name="Randall J.J."/>
        </authorList>
    </citation>
    <scope>NUCLEOTIDE SEQUENCE</scope>
    <source>
        <tissue evidence="2">Leaf</tissue>
    </source>
</reference>
<comment type="caution">
    <text evidence="2">The sequence shown here is derived from an EMBL/GenBank/DDBJ whole genome shotgun (WGS) entry which is preliminary data.</text>
</comment>
<evidence type="ECO:0000313" key="2">
    <source>
        <dbReference type="EMBL" id="KAG6680124.1"/>
    </source>
</evidence>
<feature type="transmembrane region" description="Helical" evidence="1">
    <location>
        <begin position="61"/>
        <end position="79"/>
    </location>
</feature>
<dbReference type="EMBL" id="CM031837">
    <property type="protein sequence ID" value="KAG6680124.1"/>
    <property type="molecule type" value="Genomic_DNA"/>
</dbReference>
<dbReference type="Proteomes" id="UP000811246">
    <property type="component" value="Chromosome 13"/>
</dbReference>
<evidence type="ECO:0000256" key="1">
    <source>
        <dbReference type="SAM" id="Phobius"/>
    </source>
</evidence>
<evidence type="ECO:0000313" key="3">
    <source>
        <dbReference type="Proteomes" id="UP000811246"/>
    </source>
</evidence>
<accession>A0A922AMX3</accession>
<gene>
    <name evidence="2" type="ORF">I3842_13G025200</name>
</gene>
<name>A0A922AMX3_CARIL</name>
<keyword evidence="1" id="KW-1133">Transmembrane helix</keyword>
<sequence length="103" mass="12400">MGPWPLIAKFSRQIWEIYMGDFCFNILEWLSFNTMIRLALNWCTCLILGDHRSHCKWPTTSFSFSLLLIIYVFYINIFYSNIHVQIMYQSLWIFSYVRPPSLS</sequence>
<dbReference type="AlphaFoldDB" id="A0A922AMX3"/>
<organism evidence="2 3">
    <name type="scientific">Carya illinoinensis</name>
    <name type="common">Pecan</name>
    <dbReference type="NCBI Taxonomy" id="32201"/>
    <lineage>
        <taxon>Eukaryota</taxon>
        <taxon>Viridiplantae</taxon>
        <taxon>Streptophyta</taxon>
        <taxon>Embryophyta</taxon>
        <taxon>Tracheophyta</taxon>
        <taxon>Spermatophyta</taxon>
        <taxon>Magnoliopsida</taxon>
        <taxon>eudicotyledons</taxon>
        <taxon>Gunneridae</taxon>
        <taxon>Pentapetalae</taxon>
        <taxon>rosids</taxon>
        <taxon>fabids</taxon>
        <taxon>Fagales</taxon>
        <taxon>Juglandaceae</taxon>
        <taxon>Carya</taxon>
    </lineage>
</organism>
<proteinExistence type="predicted"/>
<keyword evidence="1" id="KW-0472">Membrane</keyword>
<keyword evidence="1" id="KW-0812">Transmembrane</keyword>